<gene>
    <name evidence="2" type="ORF">JGU71_22295</name>
</gene>
<reference evidence="2" key="1">
    <citation type="submission" date="2020-12" db="EMBL/GenBank/DDBJ databases">
        <title>Antrihabitans popcorni sp. nov. and Antrihabitans auranticaus sp. nov., isolated from a larva cave.</title>
        <authorList>
            <person name="Lee S.D."/>
            <person name="Kim I.S."/>
        </authorList>
    </citation>
    <scope>NUCLEOTIDE SEQUENCE</scope>
    <source>
        <strain evidence="2">YC3-6</strain>
    </source>
</reference>
<dbReference type="Proteomes" id="UP000655868">
    <property type="component" value="Unassembled WGS sequence"/>
</dbReference>
<dbReference type="InterPro" id="IPR051312">
    <property type="entry name" value="Diverse_Substr_Oxidored"/>
</dbReference>
<name>A0A934NUP3_9NOCA</name>
<dbReference type="GO" id="GO:0071949">
    <property type="term" value="F:FAD binding"/>
    <property type="evidence" value="ECO:0007669"/>
    <property type="project" value="InterPro"/>
</dbReference>
<dbReference type="SUPFAM" id="SSF56176">
    <property type="entry name" value="FAD-binding/transporter-associated domain-like"/>
    <property type="match status" value="1"/>
</dbReference>
<protein>
    <submittedName>
        <fullName evidence="2">FAD binding domain-containing protein</fullName>
    </submittedName>
</protein>
<evidence type="ECO:0000313" key="3">
    <source>
        <dbReference type="Proteomes" id="UP000655868"/>
    </source>
</evidence>
<dbReference type="Gene3D" id="3.30.465.10">
    <property type="match status" value="1"/>
</dbReference>
<evidence type="ECO:0000259" key="1">
    <source>
        <dbReference type="PROSITE" id="PS51387"/>
    </source>
</evidence>
<dbReference type="InterPro" id="IPR016166">
    <property type="entry name" value="FAD-bd_PCMH"/>
</dbReference>
<dbReference type="InterPro" id="IPR036318">
    <property type="entry name" value="FAD-bd_PCMH-like_sf"/>
</dbReference>
<dbReference type="EMBL" id="JAEMNV010000008">
    <property type="protein sequence ID" value="MBJ8341620.1"/>
    <property type="molecule type" value="Genomic_DNA"/>
</dbReference>
<dbReference type="PANTHER" id="PTHR42659:SF9">
    <property type="entry name" value="XANTHINE DEHYDROGENASE FAD-BINDING SUBUNIT XDHB-RELATED"/>
    <property type="match status" value="1"/>
</dbReference>
<feature type="domain" description="FAD-binding PCMH-type" evidence="1">
    <location>
        <begin position="1"/>
        <end position="175"/>
    </location>
</feature>
<comment type="caution">
    <text evidence="2">The sequence shown here is derived from an EMBL/GenBank/DDBJ whole genome shotgun (WGS) entry which is preliminary data.</text>
</comment>
<evidence type="ECO:0000313" key="2">
    <source>
        <dbReference type="EMBL" id="MBJ8341620.1"/>
    </source>
</evidence>
<sequence>MNLTTITALERPTSPDHITTWRDGYAWLAGGTWLFSEPQVATDTLIDLDGFGWPALEVSDAGLDIGATCRIAELFAFDAPAEWTAAPLIRDCCNSLLASFKIWNAATVGGNICMSLPAGAMISLTAALEGTYTVWPRDGAAPEQVSALDFVTGNNANILRPGALLRSIRLPDSALRKRFAYRQQSLVHLGRSAALIIGTCGADGHDFRITVTAATTRPVQLQFDDVPTQAELRRDITARLSAEDYFDDVNGSAPYKQHLTYHFAEQLRAELS</sequence>
<dbReference type="AlphaFoldDB" id="A0A934NUP3"/>
<organism evidence="2 3">
    <name type="scientific">Antrihabitans stalagmiti</name>
    <dbReference type="NCBI Taxonomy" id="2799499"/>
    <lineage>
        <taxon>Bacteria</taxon>
        <taxon>Bacillati</taxon>
        <taxon>Actinomycetota</taxon>
        <taxon>Actinomycetes</taxon>
        <taxon>Mycobacteriales</taxon>
        <taxon>Nocardiaceae</taxon>
        <taxon>Antrihabitans</taxon>
    </lineage>
</organism>
<dbReference type="InterPro" id="IPR016169">
    <property type="entry name" value="FAD-bd_PCMH_sub2"/>
</dbReference>
<dbReference type="Pfam" id="PF00941">
    <property type="entry name" value="FAD_binding_5"/>
    <property type="match status" value="1"/>
</dbReference>
<accession>A0A934NUP3</accession>
<dbReference type="RefSeq" id="WP_199706691.1">
    <property type="nucleotide sequence ID" value="NZ_JAEMNV010000008.1"/>
</dbReference>
<dbReference type="PROSITE" id="PS51387">
    <property type="entry name" value="FAD_PCMH"/>
    <property type="match status" value="1"/>
</dbReference>
<proteinExistence type="predicted"/>
<dbReference type="PANTHER" id="PTHR42659">
    <property type="entry name" value="XANTHINE DEHYDROGENASE SUBUNIT C-RELATED"/>
    <property type="match status" value="1"/>
</dbReference>
<dbReference type="GO" id="GO:0016491">
    <property type="term" value="F:oxidoreductase activity"/>
    <property type="evidence" value="ECO:0007669"/>
    <property type="project" value="InterPro"/>
</dbReference>
<keyword evidence="3" id="KW-1185">Reference proteome</keyword>
<dbReference type="InterPro" id="IPR002346">
    <property type="entry name" value="Mopterin_DH_FAD-bd"/>
</dbReference>